<feature type="domain" description="Tetrapyrrole biosynthesis uroporphyrinogen III synthase" evidence="10">
    <location>
        <begin position="12"/>
        <end position="235"/>
    </location>
</feature>
<dbReference type="EMBL" id="QJTI01000016">
    <property type="protein sequence ID" value="PYF01890.1"/>
    <property type="molecule type" value="Genomic_DNA"/>
</dbReference>
<dbReference type="GO" id="GO:0004852">
    <property type="term" value="F:uroporphyrinogen-III synthase activity"/>
    <property type="evidence" value="ECO:0007669"/>
    <property type="project" value="UniProtKB-UniRule"/>
</dbReference>
<dbReference type="Gene3D" id="3.40.50.10090">
    <property type="match status" value="2"/>
</dbReference>
<proteinExistence type="inferred from homology"/>
<evidence type="ECO:0000256" key="8">
    <source>
        <dbReference type="ARBA" id="ARBA00048617"/>
    </source>
</evidence>
<evidence type="ECO:0000256" key="7">
    <source>
        <dbReference type="ARBA" id="ARBA00040167"/>
    </source>
</evidence>
<dbReference type="AlphaFoldDB" id="A0A318TDH0"/>
<dbReference type="UniPathway" id="UPA00251">
    <property type="reaction ID" value="UER00320"/>
</dbReference>
<keyword evidence="4 9" id="KW-0456">Lyase</keyword>
<evidence type="ECO:0000256" key="6">
    <source>
        <dbReference type="ARBA" id="ARBA00037589"/>
    </source>
</evidence>
<gene>
    <name evidence="11" type="ORF">BJ122_11622</name>
</gene>
<comment type="catalytic activity">
    <reaction evidence="8 9">
        <text>hydroxymethylbilane = uroporphyrinogen III + H2O</text>
        <dbReference type="Rhea" id="RHEA:18965"/>
        <dbReference type="ChEBI" id="CHEBI:15377"/>
        <dbReference type="ChEBI" id="CHEBI:57308"/>
        <dbReference type="ChEBI" id="CHEBI:57845"/>
        <dbReference type="EC" id="4.2.1.75"/>
    </reaction>
</comment>
<evidence type="ECO:0000256" key="4">
    <source>
        <dbReference type="ARBA" id="ARBA00023239"/>
    </source>
</evidence>
<comment type="pathway">
    <text evidence="1 9">Porphyrin-containing compound metabolism; protoporphyrin-IX biosynthesis; coproporphyrinogen-III from 5-aminolevulinate: step 3/4.</text>
</comment>
<dbReference type="GO" id="GO:0006782">
    <property type="term" value="P:protoporphyrinogen IX biosynthetic process"/>
    <property type="evidence" value="ECO:0007669"/>
    <property type="project" value="UniProtKB-UniRule"/>
</dbReference>
<dbReference type="GO" id="GO:0006780">
    <property type="term" value="P:uroporphyrinogen III biosynthetic process"/>
    <property type="evidence" value="ECO:0007669"/>
    <property type="project" value="UniProtKB-UniRule"/>
</dbReference>
<comment type="function">
    <text evidence="6 9">Catalyzes cyclization of the linear tetrapyrrole, hydroxymethylbilane, to the macrocyclic uroporphyrinogen III.</text>
</comment>
<dbReference type="PANTHER" id="PTHR38042">
    <property type="entry name" value="UROPORPHYRINOGEN-III SYNTHASE, CHLOROPLASTIC"/>
    <property type="match status" value="1"/>
</dbReference>
<reference evidence="11 12" key="1">
    <citation type="submission" date="2018-06" db="EMBL/GenBank/DDBJ databases">
        <title>Genomic Encyclopedia of Archaeal and Bacterial Type Strains, Phase II (KMG-II): from individual species to whole genera.</title>
        <authorList>
            <person name="Goeker M."/>
        </authorList>
    </citation>
    <scope>NUCLEOTIDE SEQUENCE [LARGE SCALE GENOMIC DNA]</scope>
    <source>
        <strain evidence="11 12">JCM 11668</strain>
    </source>
</reference>
<dbReference type="InterPro" id="IPR039793">
    <property type="entry name" value="UROS/Hem4"/>
</dbReference>
<dbReference type="Pfam" id="PF02602">
    <property type="entry name" value="HEM4"/>
    <property type="match status" value="1"/>
</dbReference>
<accession>A0A318TDH0</accession>
<dbReference type="EC" id="4.2.1.75" evidence="3 9"/>
<dbReference type="PANTHER" id="PTHR38042:SF1">
    <property type="entry name" value="UROPORPHYRINOGEN-III SYNTHASE, CHLOROPLASTIC"/>
    <property type="match status" value="1"/>
</dbReference>
<name>A0A318TDH0_9BRAD</name>
<keyword evidence="5 9" id="KW-0627">Porphyrin biosynthesis</keyword>
<evidence type="ECO:0000256" key="2">
    <source>
        <dbReference type="ARBA" id="ARBA00008133"/>
    </source>
</evidence>
<organism evidence="11 12">
    <name type="scientific">Rhodopseudomonas faecalis</name>
    <dbReference type="NCBI Taxonomy" id="99655"/>
    <lineage>
        <taxon>Bacteria</taxon>
        <taxon>Pseudomonadati</taxon>
        <taxon>Pseudomonadota</taxon>
        <taxon>Alphaproteobacteria</taxon>
        <taxon>Hyphomicrobiales</taxon>
        <taxon>Nitrobacteraceae</taxon>
        <taxon>Rhodopseudomonas</taxon>
    </lineage>
</organism>
<evidence type="ECO:0000256" key="3">
    <source>
        <dbReference type="ARBA" id="ARBA00013109"/>
    </source>
</evidence>
<comment type="caution">
    <text evidence="11">The sequence shown here is derived from an EMBL/GenBank/DDBJ whole genome shotgun (WGS) entry which is preliminary data.</text>
</comment>
<comment type="similarity">
    <text evidence="2 9">Belongs to the uroporphyrinogen-III synthase family.</text>
</comment>
<evidence type="ECO:0000256" key="5">
    <source>
        <dbReference type="ARBA" id="ARBA00023244"/>
    </source>
</evidence>
<dbReference type="Proteomes" id="UP000248148">
    <property type="component" value="Unassembled WGS sequence"/>
</dbReference>
<dbReference type="InterPro" id="IPR036108">
    <property type="entry name" value="4pyrrol_syn_uPrphyn_synt_sf"/>
</dbReference>
<keyword evidence="12" id="KW-1185">Reference proteome</keyword>
<dbReference type="InterPro" id="IPR003754">
    <property type="entry name" value="4pyrrol_synth_uPrphyn_synth"/>
</dbReference>
<evidence type="ECO:0000256" key="9">
    <source>
        <dbReference type="RuleBase" id="RU366031"/>
    </source>
</evidence>
<protein>
    <recommendedName>
        <fullName evidence="7 9">Uroporphyrinogen-III synthase</fullName>
        <ecNumber evidence="3 9">4.2.1.75</ecNumber>
    </recommendedName>
</protein>
<evidence type="ECO:0000256" key="1">
    <source>
        <dbReference type="ARBA" id="ARBA00004772"/>
    </source>
</evidence>
<evidence type="ECO:0000313" key="11">
    <source>
        <dbReference type="EMBL" id="PYF01890.1"/>
    </source>
</evidence>
<evidence type="ECO:0000259" key="10">
    <source>
        <dbReference type="Pfam" id="PF02602"/>
    </source>
</evidence>
<evidence type="ECO:0000313" key="12">
    <source>
        <dbReference type="Proteomes" id="UP000248148"/>
    </source>
</evidence>
<sequence length="245" mass="26172">MLVTRPQPDNEATAALLRAKGVEVLLAPMLRFEPVAFDIDPEVEYGGVIVSSANAFRAMEGKPSLTRLLDLPLFAVGPHTADVAEAFGFRDLVVAEGDAISLRDTIIATVRERNMDRSKPLLWLVGADLARDIATELRGLGYNVVAQTVYKMVPVHSLPDDVCSAFAGSRIDTVMHYSGRSARSFLDAARAAGIEISALAIVHCCISEAVASVVREAGATRVIVARAPSEAAMFEVLDRALGLPS</sequence>
<dbReference type="CDD" id="cd06578">
    <property type="entry name" value="HemD"/>
    <property type="match status" value="1"/>
</dbReference>
<dbReference type="SUPFAM" id="SSF69618">
    <property type="entry name" value="HemD-like"/>
    <property type="match status" value="1"/>
</dbReference>